<proteinExistence type="predicted"/>
<dbReference type="SUPFAM" id="SSF54593">
    <property type="entry name" value="Glyoxalase/Bleomycin resistance protein/Dihydroxybiphenyl dioxygenase"/>
    <property type="match status" value="1"/>
</dbReference>
<evidence type="ECO:0000313" key="2">
    <source>
        <dbReference type="EMBL" id="MFC6645352.1"/>
    </source>
</evidence>
<sequence length="95" mass="10694">MKDGRWSLHFAAQKINLHQSDHTFEPKALRPTPGSADLCFITDQEPEETLAHLREQEIPIEQGPTARNGAMGPMQSIYFRDTDGNLIEVAKYDAV</sequence>
<accession>A0ABW1ZA01</accession>
<dbReference type="InterPro" id="IPR029068">
    <property type="entry name" value="Glyas_Bleomycin-R_OHBP_Dase"/>
</dbReference>
<comment type="caution">
    <text evidence="2">The sequence shown here is derived from an EMBL/GenBank/DDBJ whole genome shotgun (WGS) entry which is preliminary data.</text>
</comment>
<dbReference type="Proteomes" id="UP001596391">
    <property type="component" value="Unassembled WGS sequence"/>
</dbReference>
<feature type="domain" description="VOC" evidence="1">
    <location>
        <begin position="1"/>
        <end position="92"/>
    </location>
</feature>
<dbReference type="EMBL" id="JBHSWI010000001">
    <property type="protein sequence ID" value="MFC6645352.1"/>
    <property type="molecule type" value="Genomic_DNA"/>
</dbReference>
<gene>
    <name evidence="2" type="ORF">ACFQBQ_07080</name>
</gene>
<organism evidence="2 3">
    <name type="scientific">Granulicella cerasi</name>
    <dbReference type="NCBI Taxonomy" id="741063"/>
    <lineage>
        <taxon>Bacteria</taxon>
        <taxon>Pseudomonadati</taxon>
        <taxon>Acidobacteriota</taxon>
        <taxon>Terriglobia</taxon>
        <taxon>Terriglobales</taxon>
        <taxon>Acidobacteriaceae</taxon>
        <taxon>Granulicella</taxon>
    </lineage>
</organism>
<name>A0ABW1ZA01_9BACT</name>
<dbReference type="InterPro" id="IPR037523">
    <property type="entry name" value="VOC_core"/>
</dbReference>
<dbReference type="Gene3D" id="3.10.180.10">
    <property type="entry name" value="2,3-Dihydroxybiphenyl 1,2-Dioxygenase, domain 1"/>
    <property type="match status" value="1"/>
</dbReference>
<dbReference type="PROSITE" id="PS51819">
    <property type="entry name" value="VOC"/>
    <property type="match status" value="1"/>
</dbReference>
<protein>
    <submittedName>
        <fullName evidence="2">VOC family protein</fullName>
    </submittedName>
</protein>
<reference evidence="3" key="1">
    <citation type="journal article" date="2019" name="Int. J. Syst. Evol. Microbiol.">
        <title>The Global Catalogue of Microorganisms (GCM) 10K type strain sequencing project: providing services to taxonomists for standard genome sequencing and annotation.</title>
        <authorList>
            <consortium name="The Broad Institute Genomics Platform"/>
            <consortium name="The Broad Institute Genome Sequencing Center for Infectious Disease"/>
            <person name="Wu L."/>
            <person name="Ma J."/>
        </authorList>
    </citation>
    <scope>NUCLEOTIDE SEQUENCE [LARGE SCALE GENOMIC DNA]</scope>
    <source>
        <strain evidence="3">CGMCC 1.16026</strain>
    </source>
</reference>
<dbReference type="RefSeq" id="WP_390234521.1">
    <property type="nucleotide sequence ID" value="NZ_JBHSWI010000001.1"/>
</dbReference>
<evidence type="ECO:0000313" key="3">
    <source>
        <dbReference type="Proteomes" id="UP001596391"/>
    </source>
</evidence>
<keyword evidence="3" id="KW-1185">Reference proteome</keyword>
<evidence type="ECO:0000259" key="1">
    <source>
        <dbReference type="PROSITE" id="PS51819"/>
    </source>
</evidence>